<comment type="caution">
    <text evidence="1">The sequence shown here is derived from an EMBL/GenBank/DDBJ whole genome shotgun (WGS) entry which is preliminary data.</text>
</comment>
<dbReference type="EMBL" id="CAUYUJ010018637">
    <property type="protein sequence ID" value="CAK0885173.1"/>
    <property type="molecule type" value="Genomic_DNA"/>
</dbReference>
<reference evidence="1" key="1">
    <citation type="submission" date="2023-10" db="EMBL/GenBank/DDBJ databases">
        <authorList>
            <person name="Chen Y."/>
            <person name="Shah S."/>
            <person name="Dougan E. K."/>
            <person name="Thang M."/>
            <person name="Chan C."/>
        </authorList>
    </citation>
    <scope>NUCLEOTIDE SEQUENCE [LARGE SCALE GENOMIC DNA]</scope>
</reference>
<dbReference type="InterPro" id="IPR012337">
    <property type="entry name" value="RNaseH-like_sf"/>
</dbReference>
<name>A0ABN9WJN9_9DINO</name>
<dbReference type="Proteomes" id="UP001189429">
    <property type="component" value="Unassembled WGS sequence"/>
</dbReference>
<evidence type="ECO:0000313" key="2">
    <source>
        <dbReference type="Proteomes" id="UP001189429"/>
    </source>
</evidence>
<dbReference type="SUPFAM" id="SSF53098">
    <property type="entry name" value="Ribonuclease H-like"/>
    <property type="match status" value="1"/>
</dbReference>
<protein>
    <recommendedName>
        <fullName evidence="3">RNase H type-1 domain-containing protein</fullName>
    </recommendedName>
</protein>
<sequence length="352" mass="38026">DLPAAAGTVAQPTAKERGYLASAVADGQRPQAREFSTGAALDSDCLLRGENGALLHKHCGRPAWPAELQLPSRIRQRAVDLPEVSCLLERALRPAPRDICAPPRSDNLPWFDDSDGALPSGELFLDGSAFEGEFTRCTSVGWAAVAPMAFMDINGGDLSALPAVLRHAAPPFTAVVDSKFVVLGFTQDGRERTRSNVYAWSHLRREVRRILDDLGGLGEGGLSARWVKAHCSCKRVREGVVSYRDWYGNTLADEAAKSAAAHARLSLADRLKLMQSERMVEGVAMWLSAVGAAVVGDDTTHRKGKANRPALRPAEAPPRAPALACQLRGAKSKRWCAACRWLERKSECPGSI</sequence>
<keyword evidence="2" id="KW-1185">Reference proteome</keyword>
<feature type="non-terminal residue" evidence="1">
    <location>
        <position position="1"/>
    </location>
</feature>
<dbReference type="Gene3D" id="3.30.420.10">
    <property type="entry name" value="Ribonuclease H-like superfamily/Ribonuclease H"/>
    <property type="match status" value="1"/>
</dbReference>
<accession>A0ABN9WJN9</accession>
<organism evidence="1 2">
    <name type="scientific">Prorocentrum cordatum</name>
    <dbReference type="NCBI Taxonomy" id="2364126"/>
    <lineage>
        <taxon>Eukaryota</taxon>
        <taxon>Sar</taxon>
        <taxon>Alveolata</taxon>
        <taxon>Dinophyceae</taxon>
        <taxon>Prorocentrales</taxon>
        <taxon>Prorocentraceae</taxon>
        <taxon>Prorocentrum</taxon>
    </lineage>
</organism>
<evidence type="ECO:0000313" key="1">
    <source>
        <dbReference type="EMBL" id="CAK0885173.1"/>
    </source>
</evidence>
<feature type="non-terminal residue" evidence="1">
    <location>
        <position position="352"/>
    </location>
</feature>
<dbReference type="InterPro" id="IPR036397">
    <property type="entry name" value="RNaseH_sf"/>
</dbReference>
<proteinExistence type="predicted"/>
<evidence type="ECO:0008006" key="3">
    <source>
        <dbReference type="Google" id="ProtNLM"/>
    </source>
</evidence>
<gene>
    <name evidence="1" type="ORF">PCOR1329_LOCUS66875</name>
</gene>